<evidence type="ECO:0000313" key="3">
    <source>
        <dbReference type="EMBL" id="KAK4151881.1"/>
    </source>
</evidence>
<name>A0AAN6ZWZ4_9PEZI</name>
<reference evidence="3" key="2">
    <citation type="submission" date="2023-05" db="EMBL/GenBank/DDBJ databases">
        <authorList>
            <consortium name="Lawrence Berkeley National Laboratory"/>
            <person name="Steindorff A."/>
            <person name="Hensen N."/>
            <person name="Bonometti L."/>
            <person name="Westerberg I."/>
            <person name="Brannstrom I.O."/>
            <person name="Guillou S."/>
            <person name="Cros-Aarteil S."/>
            <person name="Calhoun S."/>
            <person name="Haridas S."/>
            <person name="Kuo A."/>
            <person name="Mondo S."/>
            <person name="Pangilinan J."/>
            <person name="Riley R."/>
            <person name="Labutti K."/>
            <person name="Andreopoulos B."/>
            <person name="Lipzen A."/>
            <person name="Chen C."/>
            <person name="Yanf M."/>
            <person name="Daum C."/>
            <person name="Ng V."/>
            <person name="Clum A."/>
            <person name="Ohm R."/>
            <person name="Martin F."/>
            <person name="Silar P."/>
            <person name="Natvig D."/>
            <person name="Lalanne C."/>
            <person name="Gautier V."/>
            <person name="Ament-Velasquez S.L."/>
            <person name="Kruys A."/>
            <person name="Hutchinson M.I."/>
            <person name="Powell A.J."/>
            <person name="Barry K."/>
            <person name="Miller A.N."/>
            <person name="Grigoriev I.V."/>
            <person name="Debuchy R."/>
            <person name="Gladieux P."/>
            <person name="Thoren M.H."/>
            <person name="Johannesson H."/>
        </authorList>
    </citation>
    <scope>NUCLEOTIDE SEQUENCE</scope>
    <source>
        <strain evidence="3">CBS 538.74</strain>
    </source>
</reference>
<feature type="compositionally biased region" description="Low complexity" evidence="1">
    <location>
        <begin position="276"/>
        <end position="304"/>
    </location>
</feature>
<comment type="caution">
    <text evidence="3">The sequence shown here is derived from an EMBL/GenBank/DDBJ whole genome shotgun (WGS) entry which is preliminary data.</text>
</comment>
<accession>A0AAN6ZWZ4</accession>
<keyword evidence="2" id="KW-1133">Transmembrane helix</keyword>
<feature type="transmembrane region" description="Helical" evidence="2">
    <location>
        <begin position="76"/>
        <end position="97"/>
    </location>
</feature>
<gene>
    <name evidence="3" type="ORF">C8A00DRAFT_35451</name>
</gene>
<evidence type="ECO:0000256" key="1">
    <source>
        <dbReference type="SAM" id="MobiDB-lite"/>
    </source>
</evidence>
<keyword evidence="2" id="KW-0472">Membrane</keyword>
<feature type="transmembrane region" description="Helical" evidence="2">
    <location>
        <begin position="200"/>
        <end position="221"/>
    </location>
</feature>
<dbReference type="EMBL" id="MU856996">
    <property type="protein sequence ID" value="KAK4151881.1"/>
    <property type="molecule type" value="Genomic_DNA"/>
</dbReference>
<feature type="compositionally biased region" description="Basic and acidic residues" evidence="1">
    <location>
        <begin position="264"/>
        <end position="273"/>
    </location>
</feature>
<feature type="region of interest" description="Disordered" evidence="1">
    <location>
        <begin position="1"/>
        <end position="56"/>
    </location>
</feature>
<protein>
    <submittedName>
        <fullName evidence="3">Uncharacterized protein</fullName>
    </submittedName>
</protein>
<dbReference type="Proteomes" id="UP001302745">
    <property type="component" value="Unassembled WGS sequence"/>
</dbReference>
<evidence type="ECO:0000256" key="2">
    <source>
        <dbReference type="SAM" id="Phobius"/>
    </source>
</evidence>
<dbReference type="AlphaFoldDB" id="A0AAN6ZWZ4"/>
<proteinExistence type="predicted"/>
<feature type="region of interest" description="Disordered" evidence="1">
    <location>
        <begin position="232"/>
        <end position="304"/>
    </location>
</feature>
<sequence length="476" mass="51072">MGDSITGVTRDPSDYGTSPIPQRGPTAPELPSARSSSDSSEEHARNDNNPSRPVDVFEKGEKEDAAATKPSFLSRLAILVGLLVGGAIIGGTTYALVARVQTLIANATVGGDTSRWIQTARTNAYDACYHGCNDCSDPSFAYNACQVTARASVKGVICAGDDMWNWAVADKYPEACLKAVAQILMGEELERVKQSYRNQLAIIILTVLGGVVGGVMTYLLWRCLTTSKAQREAKKASSQQTKPEQEKWSIRRPGTWKKRNHAHTTIERPESRRSRSSSAPSHQSSSSASSSSSSRQSQPRPSLSSLLTAASLTALATSNSAHAYPCTGHDPARNQLFVSPNSTVSGLLDGWLSDCSNRQDCVRRCTTNSCSTSSSGGQRSCSSKSCTNTDCRTVVTTTRTPKDYVDAMVPRVEGCGFTMVDALSGGGGSVAERVGNARLEKDWWVRVTVNGLNVTRRDETDEMVLCLHGIGDVDGR</sequence>
<keyword evidence="2" id="KW-0812">Transmembrane</keyword>
<keyword evidence="4" id="KW-1185">Reference proteome</keyword>
<organism evidence="3 4">
    <name type="scientific">Chaetomidium leptoderma</name>
    <dbReference type="NCBI Taxonomy" id="669021"/>
    <lineage>
        <taxon>Eukaryota</taxon>
        <taxon>Fungi</taxon>
        <taxon>Dikarya</taxon>
        <taxon>Ascomycota</taxon>
        <taxon>Pezizomycotina</taxon>
        <taxon>Sordariomycetes</taxon>
        <taxon>Sordariomycetidae</taxon>
        <taxon>Sordariales</taxon>
        <taxon>Chaetomiaceae</taxon>
        <taxon>Chaetomidium</taxon>
    </lineage>
</organism>
<evidence type="ECO:0000313" key="4">
    <source>
        <dbReference type="Proteomes" id="UP001302745"/>
    </source>
</evidence>
<reference evidence="3" key="1">
    <citation type="journal article" date="2023" name="Mol. Phylogenet. Evol.">
        <title>Genome-scale phylogeny and comparative genomics of the fungal order Sordariales.</title>
        <authorList>
            <person name="Hensen N."/>
            <person name="Bonometti L."/>
            <person name="Westerberg I."/>
            <person name="Brannstrom I.O."/>
            <person name="Guillou S."/>
            <person name="Cros-Aarteil S."/>
            <person name="Calhoun S."/>
            <person name="Haridas S."/>
            <person name="Kuo A."/>
            <person name="Mondo S."/>
            <person name="Pangilinan J."/>
            <person name="Riley R."/>
            <person name="LaButti K."/>
            <person name="Andreopoulos B."/>
            <person name="Lipzen A."/>
            <person name="Chen C."/>
            <person name="Yan M."/>
            <person name="Daum C."/>
            <person name="Ng V."/>
            <person name="Clum A."/>
            <person name="Steindorff A."/>
            <person name="Ohm R.A."/>
            <person name="Martin F."/>
            <person name="Silar P."/>
            <person name="Natvig D.O."/>
            <person name="Lalanne C."/>
            <person name="Gautier V."/>
            <person name="Ament-Velasquez S.L."/>
            <person name="Kruys A."/>
            <person name="Hutchinson M.I."/>
            <person name="Powell A.J."/>
            <person name="Barry K."/>
            <person name="Miller A.N."/>
            <person name="Grigoriev I.V."/>
            <person name="Debuchy R."/>
            <person name="Gladieux P."/>
            <person name="Hiltunen Thoren M."/>
            <person name="Johannesson H."/>
        </authorList>
    </citation>
    <scope>NUCLEOTIDE SEQUENCE</scope>
    <source>
        <strain evidence="3">CBS 538.74</strain>
    </source>
</reference>